<evidence type="ECO:0000313" key="2">
    <source>
        <dbReference type="Proteomes" id="UP000515211"/>
    </source>
</evidence>
<dbReference type="KEGG" id="adu:110275685"/>
<evidence type="ECO:0000259" key="1">
    <source>
        <dbReference type="Pfam" id="PF17921"/>
    </source>
</evidence>
<name>A0A6P5MW20_ARADU</name>
<evidence type="ECO:0000313" key="3">
    <source>
        <dbReference type="RefSeq" id="XP_020987551.1"/>
    </source>
</evidence>
<organism evidence="2 3">
    <name type="scientific">Arachis duranensis</name>
    <name type="common">Wild peanut</name>
    <dbReference type="NCBI Taxonomy" id="130453"/>
    <lineage>
        <taxon>Eukaryota</taxon>
        <taxon>Viridiplantae</taxon>
        <taxon>Streptophyta</taxon>
        <taxon>Embryophyta</taxon>
        <taxon>Tracheophyta</taxon>
        <taxon>Spermatophyta</taxon>
        <taxon>Magnoliopsida</taxon>
        <taxon>eudicotyledons</taxon>
        <taxon>Gunneridae</taxon>
        <taxon>Pentapetalae</taxon>
        <taxon>rosids</taxon>
        <taxon>fabids</taxon>
        <taxon>Fabales</taxon>
        <taxon>Fabaceae</taxon>
        <taxon>Papilionoideae</taxon>
        <taxon>50 kb inversion clade</taxon>
        <taxon>dalbergioids sensu lato</taxon>
        <taxon>Dalbergieae</taxon>
        <taxon>Pterocarpus clade</taxon>
        <taxon>Arachis</taxon>
    </lineage>
</organism>
<dbReference type="PANTHER" id="PTHR48475">
    <property type="entry name" value="RIBONUCLEASE H"/>
    <property type="match status" value="1"/>
</dbReference>
<dbReference type="InterPro" id="IPR041588">
    <property type="entry name" value="Integrase_H2C2"/>
</dbReference>
<dbReference type="PANTHER" id="PTHR48475:SF1">
    <property type="entry name" value="RNASE H TYPE-1 DOMAIN-CONTAINING PROTEIN"/>
    <property type="match status" value="1"/>
</dbReference>
<dbReference type="GeneID" id="110275685"/>
<protein>
    <submittedName>
        <fullName evidence="3">Uncharacterized protein LOC110275685</fullName>
    </submittedName>
</protein>
<dbReference type="Pfam" id="PF17921">
    <property type="entry name" value="Integrase_H2C2"/>
    <property type="match status" value="1"/>
</dbReference>
<dbReference type="Gene3D" id="1.10.340.70">
    <property type="match status" value="1"/>
</dbReference>
<dbReference type="AlphaFoldDB" id="A0A6P5MW20"/>
<dbReference type="RefSeq" id="XP_020987551.1">
    <property type="nucleotide sequence ID" value="XM_021131892.1"/>
</dbReference>
<sequence length="205" mass="22933">MVTGGIVLGHKISNQGIEVDRAKVELIEKLPPPSDVKEFDIEIRDKKGVENKVADHLSRIPHEEGGTHAMSVNELFPDEQLMTVHKAPWFADIANFKATGALPPGINKHQKRKLVNDAKYFVWDGPYLFKKCSDDILRRCVSEEEGREVLWNCHGSCYGGHFGGDRTAAKVSQSGFFWPTLFKDAKELHCCWCKEDLAAARDGGI</sequence>
<feature type="domain" description="Integrase zinc-binding" evidence="1">
    <location>
        <begin position="143"/>
        <end position="187"/>
    </location>
</feature>
<dbReference type="Proteomes" id="UP000515211">
    <property type="component" value="Chromosome 9"/>
</dbReference>
<gene>
    <name evidence="3" type="primary">LOC110275685</name>
</gene>
<proteinExistence type="predicted"/>
<keyword evidence="2" id="KW-1185">Reference proteome</keyword>
<reference evidence="2" key="1">
    <citation type="journal article" date="2016" name="Nat. Genet.">
        <title>The genome sequences of Arachis duranensis and Arachis ipaensis, the diploid ancestors of cultivated peanut.</title>
        <authorList>
            <person name="Bertioli D.J."/>
            <person name="Cannon S.B."/>
            <person name="Froenicke L."/>
            <person name="Huang G."/>
            <person name="Farmer A.D."/>
            <person name="Cannon E.K."/>
            <person name="Liu X."/>
            <person name="Gao D."/>
            <person name="Clevenger J."/>
            <person name="Dash S."/>
            <person name="Ren L."/>
            <person name="Moretzsohn M.C."/>
            <person name="Shirasawa K."/>
            <person name="Huang W."/>
            <person name="Vidigal B."/>
            <person name="Abernathy B."/>
            <person name="Chu Y."/>
            <person name="Niederhuth C.E."/>
            <person name="Umale P."/>
            <person name="Araujo A.C."/>
            <person name="Kozik A."/>
            <person name="Kim K.D."/>
            <person name="Burow M.D."/>
            <person name="Varshney R.K."/>
            <person name="Wang X."/>
            <person name="Zhang X."/>
            <person name="Barkley N."/>
            <person name="Guimaraes P.M."/>
            <person name="Isobe S."/>
            <person name="Guo B."/>
            <person name="Liao B."/>
            <person name="Stalker H.T."/>
            <person name="Schmitz R.J."/>
            <person name="Scheffler B.E."/>
            <person name="Leal-Bertioli S.C."/>
            <person name="Xun X."/>
            <person name="Jackson S.A."/>
            <person name="Michelmore R."/>
            <person name="Ozias-Akins P."/>
        </authorList>
    </citation>
    <scope>NUCLEOTIDE SEQUENCE [LARGE SCALE GENOMIC DNA]</scope>
    <source>
        <strain evidence="2">cv. V14167</strain>
    </source>
</reference>
<accession>A0A6P5MW20</accession>
<reference evidence="3" key="2">
    <citation type="submission" date="2025-08" db="UniProtKB">
        <authorList>
            <consortium name="RefSeq"/>
        </authorList>
    </citation>
    <scope>IDENTIFICATION</scope>
    <source>
        <tissue evidence="3">Whole plant</tissue>
    </source>
</reference>